<dbReference type="PROSITE" id="PS50963">
    <property type="entry name" value="LINK_2"/>
    <property type="match status" value="1"/>
</dbReference>
<evidence type="ECO:0000256" key="4">
    <source>
        <dbReference type="SAM" id="MobiDB-lite"/>
    </source>
</evidence>
<dbReference type="AlphaFoldDB" id="A0A8J5T3A9"/>
<feature type="compositionally biased region" description="Low complexity" evidence="4">
    <location>
        <begin position="33"/>
        <end position="49"/>
    </location>
</feature>
<comment type="caution">
    <text evidence="8">The sequence shown here is derived from an EMBL/GenBank/DDBJ whole genome shotgun (WGS) entry which is preliminary data.</text>
</comment>
<dbReference type="PANTHER" id="PTHR24258:SF142">
    <property type="entry name" value="PEPTIDASE S1 DOMAIN-CONTAINING PROTEIN"/>
    <property type="match status" value="1"/>
</dbReference>
<feature type="domain" description="Link" evidence="7">
    <location>
        <begin position="447"/>
        <end position="544"/>
    </location>
</feature>
<dbReference type="SUPFAM" id="SSF50494">
    <property type="entry name" value="Trypsin-like serine proteases"/>
    <property type="match status" value="1"/>
</dbReference>
<keyword evidence="3" id="KW-1015">Disulfide bond</keyword>
<feature type="signal peptide" evidence="5">
    <location>
        <begin position="1"/>
        <end position="20"/>
    </location>
</feature>
<evidence type="ECO:0000256" key="3">
    <source>
        <dbReference type="ARBA" id="ARBA00023157"/>
    </source>
</evidence>
<name>A0A8J5T3A9_HOMAM</name>
<dbReference type="InterPro" id="IPR001314">
    <property type="entry name" value="Peptidase_S1A"/>
</dbReference>
<evidence type="ECO:0000259" key="6">
    <source>
        <dbReference type="PROSITE" id="PS50240"/>
    </source>
</evidence>
<dbReference type="GO" id="GO:0006508">
    <property type="term" value="P:proteolysis"/>
    <property type="evidence" value="ECO:0007669"/>
    <property type="project" value="InterPro"/>
</dbReference>
<dbReference type="PROSITE" id="PS00134">
    <property type="entry name" value="TRYPSIN_HIS"/>
    <property type="match status" value="1"/>
</dbReference>
<dbReference type="InterPro" id="IPR000538">
    <property type="entry name" value="Link_dom"/>
</dbReference>
<dbReference type="GO" id="GO:0007155">
    <property type="term" value="P:cell adhesion"/>
    <property type="evidence" value="ECO:0007669"/>
    <property type="project" value="InterPro"/>
</dbReference>
<dbReference type="InterPro" id="IPR001254">
    <property type="entry name" value="Trypsin_dom"/>
</dbReference>
<feature type="chain" id="PRO_5035177444" evidence="5">
    <location>
        <begin position="21"/>
        <end position="777"/>
    </location>
</feature>
<dbReference type="Gene3D" id="2.40.10.10">
    <property type="entry name" value="Trypsin-like serine proteases"/>
    <property type="match status" value="2"/>
</dbReference>
<sequence>MSAMTRLLLLPALVAVGVRARNNWSWGPDESSRAASSSSSPSGRSVSSASDDHQGRSAILSEDVKFPGSSSTGSLRVLPAPILCWFDKFHSNRCSNTCLDSTTTCSISRGCVSAPLEIGVQERGESRTGRRVGDGQSEGRFLGIKNKLCEVGLGFDCKKGYHKGGISHHDISYVQPVQVVPVGGPVAAVPIHHDKGYGAPPPSYGPPPPIYHPPPPVYAPPPPSYGPPPPSYGPPPPVYEPPTSSYSEPSYAPHKASYDHHHEGPSVVKHVHTHHHLYNGGGSHGGYAKDNTYSGTRSHSSFGSGSFGSGSFGSGSFGSGSFGSGSSFDSLEDFNSFGSGSINKVGKPLLPPIPPTPLRPSSSFLEDCQCVEFQYCSSFDIVGRSSNDLQPFIDARNFKSDILSTATEEISGENQVFSASEDQPVVVQTEGNENKDKNTERKKRDIMVFKEIKRPNRDTMVFRENSRGSVSRPAALATSRQGVNAYRPGLSGCASHHVCCRRPVFRQQREISSCGRRNSVGLLGRVKTDSFDHGDTEFGEYPWQAAILRRETGESVYVCGAALIDSQHLVTAAHCVAGLTPSELKVRVGEWDVGGNTEFYRHVESQVLGLYPHPEFYAGNLVNDIAIIRIQTPIDFVTNPHIAPVCMPDRFSSYSQQRCKVSGWGKDAFGNHGSFQHLLKEVDLPVIDQQVCQTALRQTRLGHDFSLHSGMMCAGGEEGKDACEGDGGSPLVCLGRDGSVQLAGLVSWGIGCGQRGVPGVYTSIPYYLDWISTITRI</sequence>
<reference evidence="8" key="1">
    <citation type="journal article" date="2021" name="Sci. Adv.">
        <title>The American lobster genome reveals insights on longevity, neural, and immune adaptations.</title>
        <authorList>
            <person name="Polinski J.M."/>
            <person name="Zimin A.V."/>
            <person name="Clark K.F."/>
            <person name="Kohn A.B."/>
            <person name="Sadowski N."/>
            <person name="Timp W."/>
            <person name="Ptitsyn A."/>
            <person name="Khanna P."/>
            <person name="Romanova D.Y."/>
            <person name="Williams P."/>
            <person name="Greenwood S.J."/>
            <person name="Moroz L.L."/>
            <person name="Walt D.R."/>
            <person name="Bodnar A.G."/>
        </authorList>
    </citation>
    <scope>NUCLEOTIDE SEQUENCE</scope>
    <source>
        <strain evidence="8">GMGI-L3</strain>
    </source>
</reference>
<keyword evidence="2" id="KW-0964">Secreted</keyword>
<dbReference type="GO" id="GO:0005576">
    <property type="term" value="C:extracellular region"/>
    <property type="evidence" value="ECO:0007669"/>
    <property type="project" value="UniProtKB-SubCell"/>
</dbReference>
<protein>
    <submittedName>
        <fullName evidence="8">Phenoloxidase-activating factor 2-like 7</fullName>
    </submittedName>
</protein>
<accession>A0A8J5T3A9</accession>
<evidence type="ECO:0000259" key="7">
    <source>
        <dbReference type="PROSITE" id="PS50963"/>
    </source>
</evidence>
<dbReference type="Pfam" id="PF00089">
    <property type="entry name" value="Trypsin"/>
    <property type="match status" value="1"/>
</dbReference>
<proteinExistence type="predicted"/>
<dbReference type="PANTHER" id="PTHR24258">
    <property type="entry name" value="SERINE PROTEASE-RELATED"/>
    <property type="match status" value="1"/>
</dbReference>
<organism evidence="8 9">
    <name type="scientific">Homarus americanus</name>
    <name type="common">American lobster</name>
    <dbReference type="NCBI Taxonomy" id="6706"/>
    <lineage>
        <taxon>Eukaryota</taxon>
        <taxon>Metazoa</taxon>
        <taxon>Ecdysozoa</taxon>
        <taxon>Arthropoda</taxon>
        <taxon>Crustacea</taxon>
        <taxon>Multicrustacea</taxon>
        <taxon>Malacostraca</taxon>
        <taxon>Eumalacostraca</taxon>
        <taxon>Eucarida</taxon>
        <taxon>Decapoda</taxon>
        <taxon>Pleocyemata</taxon>
        <taxon>Astacidea</taxon>
        <taxon>Nephropoidea</taxon>
        <taxon>Nephropidae</taxon>
        <taxon>Homarus</taxon>
    </lineage>
</organism>
<dbReference type="CDD" id="cd00190">
    <property type="entry name" value="Tryp_SPc"/>
    <property type="match status" value="1"/>
</dbReference>
<dbReference type="PROSITE" id="PS50240">
    <property type="entry name" value="TRYPSIN_DOM"/>
    <property type="match status" value="1"/>
</dbReference>
<comment type="subcellular location">
    <subcellularLocation>
        <location evidence="1">Secreted</location>
    </subcellularLocation>
</comment>
<keyword evidence="5" id="KW-0732">Signal</keyword>
<evidence type="ECO:0000313" key="9">
    <source>
        <dbReference type="Proteomes" id="UP000747542"/>
    </source>
</evidence>
<feature type="region of interest" description="Disordered" evidence="4">
    <location>
        <begin position="26"/>
        <end position="54"/>
    </location>
</feature>
<evidence type="ECO:0000256" key="5">
    <source>
        <dbReference type="SAM" id="SignalP"/>
    </source>
</evidence>
<feature type="compositionally biased region" description="Low complexity" evidence="4">
    <location>
        <begin position="241"/>
        <end position="253"/>
    </location>
</feature>
<dbReference type="PRINTS" id="PR00722">
    <property type="entry name" value="CHYMOTRYPSIN"/>
</dbReference>
<dbReference type="EMBL" id="JAHLQT010011048">
    <property type="protein sequence ID" value="KAG7172454.1"/>
    <property type="molecule type" value="Genomic_DNA"/>
</dbReference>
<dbReference type="Proteomes" id="UP000747542">
    <property type="component" value="Unassembled WGS sequence"/>
</dbReference>
<dbReference type="FunFam" id="2.40.10.10:FF:000038">
    <property type="entry name" value="Serine protease"/>
    <property type="match status" value="1"/>
</dbReference>
<dbReference type="GO" id="GO:0004252">
    <property type="term" value="F:serine-type endopeptidase activity"/>
    <property type="evidence" value="ECO:0007669"/>
    <property type="project" value="InterPro"/>
</dbReference>
<feature type="domain" description="Peptidase S1" evidence="6">
    <location>
        <begin position="522"/>
        <end position="776"/>
    </location>
</feature>
<evidence type="ECO:0000313" key="8">
    <source>
        <dbReference type="EMBL" id="KAG7172454.1"/>
    </source>
</evidence>
<dbReference type="InterPro" id="IPR009003">
    <property type="entry name" value="Peptidase_S1_PA"/>
</dbReference>
<dbReference type="InterPro" id="IPR043504">
    <property type="entry name" value="Peptidase_S1_PA_chymotrypsin"/>
</dbReference>
<dbReference type="InterPro" id="IPR018114">
    <property type="entry name" value="TRYPSIN_HIS"/>
</dbReference>
<feature type="region of interest" description="Disordered" evidence="4">
    <location>
        <begin position="232"/>
        <end position="262"/>
    </location>
</feature>
<evidence type="ECO:0000256" key="2">
    <source>
        <dbReference type="ARBA" id="ARBA00022525"/>
    </source>
</evidence>
<dbReference type="SMART" id="SM00020">
    <property type="entry name" value="Tryp_SPc"/>
    <property type="match status" value="1"/>
</dbReference>
<keyword evidence="9" id="KW-1185">Reference proteome</keyword>
<gene>
    <name evidence="8" type="primary">PPAF2-L7</name>
    <name evidence="8" type="ORF">Hamer_G020336</name>
</gene>
<dbReference type="GO" id="GO:0005540">
    <property type="term" value="F:hyaluronic acid binding"/>
    <property type="evidence" value="ECO:0007669"/>
    <property type="project" value="InterPro"/>
</dbReference>
<evidence type="ECO:0000256" key="1">
    <source>
        <dbReference type="ARBA" id="ARBA00004613"/>
    </source>
</evidence>